<evidence type="ECO:0000313" key="7">
    <source>
        <dbReference type="RefSeq" id="XP_065668497.1"/>
    </source>
</evidence>
<keyword evidence="6" id="KW-1185">Reference proteome</keyword>
<gene>
    <name evidence="7" type="primary">LOC100199393</name>
</gene>
<keyword evidence="3 7" id="KW-0240">DNA-directed RNA polymerase</keyword>
<dbReference type="RefSeq" id="XP_065668497.1">
    <property type="nucleotide sequence ID" value="XM_065812425.1"/>
</dbReference>
<dbReference type="GeneID" id="100199393"/>
<organism evidence="6 7">
    <name type="scientific">Hydra vulgaris</name>
    <name type="common">Hydra</name>
    <name type="synonym">Hydra attenuata</name>
    <dbReference type="NCBI Taxonomy" id="6087"/>
    <lineage>
        <taxon>Eukaryota</taxon>
        <taxon>Metazoa</taxon>
        <taxon>Cnidaria</taxon>
        <taxon>Hydrozoa</taxon>
        <taxon>Hydroidolina</taxon>
        <taxon>Anthoathecata</taxon>
        <taxon>Aplanulata</taxon>
        <taxon>Hydridae</taxon>
        <taxon>Hydra</taxon>
    </lineage>
</organism>
<evidence type="ECO:0000256" key="3">
    <source>
        <dbReference type="ARBA" id="ARBA00022478"/>
    </source>
</evidence>
<evidence type="ECO:0000313" key="6">
    <source>
        <dbReference type="Proteomes" id="UP001652625"/>
    </source>
</evidence>
<reference evidence="7" key="1">
    <citation type="submission" date="2025-08" db="UniProtKB">
        <authorList>
            <consortium name="RefSeq"/>
        </authorList>
    </citation>
    <scope>IDENTIFICATION</scope>
</reference>
<evidence type="ECO:0000256" key="1">
    <source>
        <dbReference type="ARBA" id="ARBA00004604"/>
    </source>
</evidence>
<evidence type="ECO:0000256" key="5">
    <source>
        <dbReference type="ARBA" id="ARBA00023242"/>
    </source>
</evidence>
<accession>A0ABM4D2L6</accession>
<dbReference type="Pfam" id="PF06870">
    <property type="entry name" value="RNA_pol_I_A49"/>
    <property type="match status" value="1"/>
</dbReference>
<keyword evidence="5" id="KW-0539">Nucleus</keyword>
<evidence type="ECO:0000256" key="4">
    <source>
        <dbReference type="ARBA" id="ARBA00023163"/>
    </source>
</evidence>
<comment type="subcellular location">
    <subcellularLocation>
        <location evidence="1">Nucleus</location>
        <location evidence="1">Nucleolus</location>
    </subcellularLocation>
</comment>
<dbReference type="GO" id="GO:0000428">
    <property type="term" value="C:DNA-directed RNA polymerase complex"/>
    <property type="evidence" value="ECO:0007669"/>
    <property type="project" value="UniProtKB-KW"/>
</dbReference>
<comment type="similarity">
    <text evidence="2">Belongs to the eukaryotic RPA49/POLR1E RNA polymerase subunit family.</text>
</comment>
<sequence length="414" mass="48018">MSSSEDIRSEDARPILVQFENGQLKSSTDIKFQLIRSKNPKSNKRMLIADTKALGYIGTITQKQQNCLKYYVGVVNKKTKIIESVEECQLCTLKPYLNDKRTEANIVPLTTYKEKVDSLLATFGSAKQKSLFKSRKKHEAVKATISDKVINIASDIVKDIPFSPEKSEPVQDFFVIPPKYDDATRVEELFHIDDIIDYKHYQHLKIHSKPIVECNQEILEKWQLEKTYNDFVLHHISMLPTNRLEREERSCYLLYLHFLMVLFKLPYKDIRKKDPCPSIPLEVKRYMLDMFTASDGRYRTIPTKYKDKLLCYILVLSLIIEGFQMDCNLLLKDLKLTVPKLTQLLRAIGCTVRSTPAEKNDEGKTTDVPKLIAYLTLPNKKTNDELHNKKTNDELQSKKTNEESLLLTLKQEEM</sequence>
<proteinExistence type="inferred from homology"/>
<keyword evidence="4" id="KW-0804">Transcription</keyword>
<dbReference type="InterPro" id="IPR009668">
    <property type="entry name" value="RNA_pol-assoc_fac_A49-like"/>
</dbReference>
<name>A0ABM4D2L6_HYDVU</name>
<evidence type="ECO:0000256" key="2">
    <source>
        <dbReference type="ARBA" id="ARBA00009430"/>
    </source>
</evidence>
<dbReference type="Proteomes" id="UP001652625">
    <property type="component" value="Chromosome 12"/>
</dbReference>
<protein>
    <submittedName>
        <fullName evidence="7">DNA-directed RNA polymerase I subunit RPA49 isoform X3</fullName>
    </submittedName>
</protein>
<dbReference type="PANTHER" id="PTHR14440">
    <property type="entry name" value="DNA-DIRECTED RNA POLYMERASE I SUBUNIT RPA49"/>
    <property type="match status" value="1"/>
</dbReference>